<sequence length="123" mass="13682">MVAELATSAWRVRAVTSEDEWGTEKEEAYGGGVAVEEKVAVEPETENLKKALVGSFYGTNRGLKATSETRAEIVYILCRFISVVVKWNTSVGEGRGNISDYRLAKFHCPKLCSVRWSFGHHLN</sequence>
<dbReference type="AlphaFoldDB" id="A0AAQ3RII0"/>
<accession>A0AAQ3RII0</accession>
<organism evidence="1 2">
    <name type="scientific">Vigna mungo</name>
    <name type="common">Black gram</name>
    <name type="synonym">Phaseolus mungo</name>
    <dbReference type="NCBI Taxonomy" id="3915"/>
    <lineage>
        <taxon>Eukaryota</taxon>
        <taxon>Viridiplantae</taxon>
        <taxon>Streptophyta</taxon>
        <taxon>Embryophyta</taxon>
        <taxon>Tracheophyta</taxon>
        <taxon>Spermatophyta</taxon>
        <taxon>Magnoliopsida</taxon>
        <taxon>eudicotyledons</taxon>
        <taxon>Gunneridae</taxon>
        <taxon>Pentapetalae</taxon>
        <taxon>rosids</taxon>
        <taxon>fabids</taxon>
        <taxon>Fabales</taxon>
        <taxon>Fabaceae</taxon>
        <taxon>Papilionoideae</taxon>
        <taxon>50 kb inversion clade</taxon>
        <taxon>NPAAA clade</taxon>
        <taxon>indigoferoid/millettioid clade</taxon>
        <taxon>Phaseoleae</taxon>
        <taxon>Vigna</taxon>
    </lineage>
</organism>
<dbReference type="EMBL" id="CP144691">
    <property type="protein sequence ID" value="WVY93972.1"/>
    <property type="molecule type" value="Genomic_DNA"/>
</dbReference>
<evidence type="ECO:0000313" key="1">
    <source>
        <dbReference type="EMBL" id="WVY93972.1"/>
    </source>
</evidence>
<reference evidence="1 2" key="1">
    <citation type="journal article" date="2023" name="Life. Sci Alliance">
        <title>Evolutionary insights into 3D genome organization and epigenetic landscape of Vigna mungo.</title>
        <authorList>
            <person name="Junaid A."/>
            <person name="Singh B."/>
            <person name="Bhatia S."/>
        </authorList>
    </citation>
    <scope>NUCLEOTIDE SEQUENCE [LARGE SCALE GENOMIC DNA]</scope>
    <source>
        <strain evidence="1">Urdbean</strain>
    </source>
</reference>
<gene>
    <name evidence="1" type="ORF">V8G54_033060</name>
</gene>
<proteinExistence type="predicted"/>
<dbReference type="Proteomes" id="UP001374535">
    <property type="component" value="Chromosome 10"/>
</dbReference>
<keyword evidence="2" id="KW-1185">Reference proteome</keyword>
<evidence type="ECO:0000313" key="2">
    <source>
        <dbReference type="Proteomes" id="UP001374535"/>
    </source>
</evidence>
<name>A0AAQ3RII0_VIGMU</name>
<protein>
    <submittedName>
        <fullName evidence="1">Uncharacterized protein</fullName>
    </submittedName>
</protein>